<dbReference type="PROSITE" id="PS51318">
    <property type="entry name" value="TAT"/>
    <property type="match status" value="1"/>
</dbReference>
<evidence type="ECO:0000313" key="2">
    <source>
        <dbReference type="EMBL" id="KAB2587800.1"/>
    </source>
</evidence>
<proteinExistence type="predicted"/>
<gene>
    <name evidence="2" type="ORF">F5983_35955</name>
</gene>
<evidence type="ECO:0008006" key="4">
    <source>
        <dbReference type="Google" id="ProtNLM"/>
    </source>
</evidence>
<accession>A0A5N5EFX6</accession>
<protein>
    <recommendedName>
        <fullName evidence="4">Tat pathway signal sequence domain protein</fullName>
    </recommendedName>
</protein>
<dbReference type="EMBL" id="VYUA01000073">
    <property type="protein sequence ID" value="KAB2587800.1"/>
    <property type="molecule type" value="Genomic_DNA"/>
</dbReference>
<comment type="caution">
    <text evidence="2">The sequence shown here is derived from an EMBL/GenBank/DDBJ whole genome shotgun (WGS) entry which is preliminary data.</text>
</comment>
<evidence type="ECO:0000256" key="1">
    <source>
        <dbReference type="SAM" id="SignalP"/>
    </source>
</evidence>
<feature type="signal peptide" evidence="1">
    <location>
        <begin position="1"/>
        <end position="27"/>
    </location>
</feature>
<dbReference type="InterPro" id="IPR006311">
    <property type="entry name" value="TAT_signal"/>
</dbReference>
<organism evidence="2 3">
    <name type="scientific">Streptomyces arboris</name>
    <dbReference type="NCBI Taxonomy" id="2600619"/>
    <lineage>
        <taxon>Bacteria</taxon>
        <taxon>Bacillati</taxon>
        <taxon>Actinomycetota</taxon>
        <taxon>Actinomycetes</taxon>
        <taxon>Kitasatosporales</taxon>
        <taxon>Streptomycetaceae</taxon>
        <taxon>Streptomyces</taxon>
    </lineage>
</organism>
<keyword evidence="3" id="KW-1185">Reference proteome</keyword>
<reference evidence="2 3" key="1">
    <citation type="submission" date="2019-09" db="EMBL/GenBank/DDBJ databases">
        <authorList>
            <person name="Liu P."/>
        </authorList>
    </citation>
    <scope>NUCLEOTIDE SEQUENCE [LARGE SCALE GENOMIC DNA]</scope>
    <source>
        <strain evidence="2 3">TRM68085</strain>
    </source>
</reference>
<evidence type="ECO:0000313" key="3">
    <source>
        <dbReference type="Proteomes" id="UP000326907"/>
    </source>
</evidence>
<feature type="chain" id="PRO_5024940445" description="Tat pathway signal sequence domain protein" evidence="1">
    <location>
        <begin position="28"/>
        <end position="213"/>
    </location>
</feature>
<keyword evidence="1" id="KW-0732">Signal</keyword>
<dbReference type="AlphaFoldDB" id="A0A5N5EFX6"/>
<name>A0A5N5EFX6_9ACTN</name>
<dbReference type="RefSeq" id="WP_151513963.1">
    <property type="nucleotide sequence ID" value="NZ_VYUA01000073.1"/>
</dbReference>
<sequence>MSATRRNVLGAALAAPLLAQFAGTASAADEKYGTVSDGWVEVRWSQPVQAELDRRGAVVEAVAPAEMVKSSGGPAVRFPVRSGKGDPSLTKLPKAKGNGALDGGVSVRSPLGNVLLTGLEGALKDELASGKCEVNGVTVEHTSALRCGAEEGKLSTDKVPVGKPLKVRLSEVPLYATPEMLEAYTATFGTSAFSEDTVLGYVTVAGTYTPPKP</sequence>
<dbReference type="Proteomes" id="UP000326907">
    <property type="component" value="Unassembled WGS sequence"/>
</dbReference>